<feature type="domain" description="RCC1-like" evidence="4">
    <location>
        <begin position="31"/>
        <end position="264"/>
    </location>
</feature>
<sequence>MKVSFRMRFLILALVFPMLLSISAPHAAAFGDSYLTVSAGSSVSYAIREDGSLWSWGNQVYGMLGDGVETYTAQPAPQKVLDGVVSVSVSDTHVLAVTYDGKLYGWGLAGWGQLGPDKDQYGSYISSSTPRLILTGVKAASAGNRFSMVVKTDGSLWTMGENITGELGIGKMDTDVHAEPVKIMENVVSVSASSVGYASAYAVQADGTLWAWGDNSYGHLGDGTETSRYSPVKVLDNVASVSTGVQYFAMAVKKDGTLWGWGTNLYNVLTSGAAATQKTPYKIMSGVASVSVGEEHAMVLKTDGTLWALGCELNGRLGNGVMKNDSPSQAVKVADNVASVAAGRRHTLMVKKDGSLWACGQNDSGQLGNSNYSQDLSVFQKIGTGFKIPVGTAITATPNRSSVLVDGTVTAFDAYTINGYNYFKLRDLAYILNGTQKQFSVGWDGTNMAISIATSQPYTPVGGEMAVSGSTQAKAATPSASSVYIDGKQIQFSAYTIGGNNYFKLRDVAACIDFGVSWDSATSSIKIETTTGYNP</sequence>
<dbReference type="RefSeq" id="WP_159448070.1">
    <property type="nucleotide sequence ID" value="NZ_FWXW01000004.1"/>
</dbReference>
<keyword evidence="6" id="KW-1185">Reference proteome</keyword>
<dbReference type="Proteomes" id="UP000192790">
    <property type="component" value="Unassembled WGS sequence"/>
</dbReference>
<dbReference type="InterPro" id="IPR051553">
    <property type="entry name" value="Ran_GTPase-activating"/>
</dbReference>
<dbReference type="AlphaFoldDB" id="A0A1W2AUZ0"/>
<dbReference type="Gene3D" id="2.130.10.30">
    <property type="entry name" value="Regulator of chromosome condensation 1/beta-lactamase-inhibitor protein II"/>
    <property type="match status" value="2"/>
</dbReference>
<dbReference type="PANTHER" id="PTHR45982:SF1">
    <property type="entry name" value="REGULATOR OF CHROMOSOME CONDENSATION"/>
    <property type="match status" value="1"/>
</dbReference>
<gene>
    <name evidence="5" type="ORF">SAMN02745168_1973</name>
</gene>
<dbReference type="SUPFAM" id="SSF50985">
    <property type="entry name" value="RCC1/BLIP-II"/>
    <property type="match status" value="2"/>
</dbReference>
<proteinExistence type="predicted"/>
<dbReference type="InterPro" id="IPR009091">
    <property type="entry name" value="RCC1/BLIP-II"/>
</dbReference>
<reference evidence="5 6" key="1">
    <citation type="submission" date="2017-04" db="EMBL/GenBank/DDBJ databases">
        <authorList>
            <person name="Afonso C.L."/>
            <person name="Miller P.J."/>
            <person name="Scott M.A."/>
            <person name="Spackman E."/>
            <person name="Goraichik I."/>
            <person name="Dimitrov K.M."/>
            <person name="Suarez D.L."/>
            <person name="Swayne D.E."/>
        </authorList>
    </citation>
    <scope>NUCLEOTIDE SEQUENCE [LARGE SCALE GENOMIC DNA]</scope>
    <source>
        <strain evidence="5 6">DSM 12816</strain>
    </source>
</reference>
<dbReference type="OrthoDB" id="27389at2"/>
<evidence type="ECO:0000313" key="5">
    <source>
        <dbReference type="EMBL" id="SMC64539.1"/>
    </source>
</evidence>
<dbReference type="GO" id="GO:0005737">
    <property type="term" value="C:cytoplasm"/>
    <property type="evidence" value="ECO:0007669"/>
    <property type="project" value="TreeGrafter"/>
</dbReference>
<name>A0A1W2AUZ0_9FIRM</name>
<dbReference type="PANTHER" id="PTHR45982">
    <property type="entry name" value="REGULATOR OF CHROMOSOME CONDENSATION"/>
    <property type="match status" value="1"/>
</dbReference>
<dbReference type="PROSITE" id="PS50012">
    <property type="entry name" value="RCC1_3"/>
    <property type="match status" value="6"/>
</dbReference>
<organism evidence="5 6">
    <name type="scientific">Papillibacter cinnamivorans DSM 12816</name>
    <dbReference type="NCBI Taxonomy" id="1122930"/>
    <lineage>
        <taxon>Bacteria</taxon>
        <taxon>Bacillati</taxon>
        <taxon>Bacillota</taxon>
        <taxon>Clostridia</taxon>
        <taxon>Eubacteriales</taxon>
        <taxon>Oscillospiraceae</taxon>
        <taxon>Papillibacter</taxon>
    </lineage>
</organism>
<dbReference type="PRINTS" id="PR00633">
    <property type="entry name" value="RCCNDNSATION"/>
</dbReference>
<dbReference type="STRING" id="1122930.SAMN02745168_1973"/>
<dbReference type="EMBL" id="FWXW01000004">
    <property type="protein sequence ID" value="SMC64539.1"/>
    <property type="molecule type" value="Genomic_DNA"/>
</dbReference>
<dbReference type="PROSITE" id="PS00626">
    <property type="entry name" value="RCC1_2"/>
    <property type="match status" value="1"/>
</dbReference>
<feature type="signal peptide" evidence="3">
    <location>
        <begin position="1"/>
        <end position="27"/>
    </location>
</feature>
<evidence type="ECO:0000313" key="6">
    <source>
        <dbReference type="Proteomes" id="UP000192790"/>
    </source>
</evidence>
<dbReference type="Pfam" id="PF13540">
    <property type="entry name" value="RCC1_2"/>
    <property type="match status" value="1"/>
</dbReference>
<evidence type="ECO:0000259" key="4">
    <source>
        <dbReference type="Pfam" id="PF25390"/>
    </source>
</evidence>
<evidence type="ECO:0000256" key="3">
    <source>
        <dbReference type="SAM" id="SignalP"/>
    </source>
</evidence>
<keyword evidence="3" id="KW-0732">Signal</keyword>
<dbReference type="Pfam" id="PF25390">
    <property type="entry name" value="WD40_RLD"/>
    <property type="match status" value="1"/>
</dbReference>
<dbReference type="InterPro" id="IPR000408">
    <property type="entry name" value="Reg_chr_condens"/>
</dbReference>
<evidence type="ECO:0000256" key="1">
    <source>
        <dbReference type="ARBA" id="ARBA00022658"/>
    </source>
</evidence>
<dbReference type="GO" id="GO:0005085">
    <property type="term" value="F:guanyl-nucleotide exchange factor activity"/>
    <property type="evidence" value="ECO:0007669"/>
    <property type="project" value="TreeGrafter"/>
</dbReference>
<keyword evidence="1" id="KW-0344">Guanine-nucleotide releasing factor</keyword>
<protein>
    <submittedName>
        <fullName evidence="5">Alpha-tubulin suppressor</fullName>
    </submittedName>
</protein>
<evidence type="ECO:0000256" key="2">
    <source>
        <dbReference type="ARBA" id="ARBA00022737"/>
    </source>
</evidence>
<dbReference type="InterPro" id="IPR058923">
    <property type="entry name" value="RCC1-like_dom"/>
</dbReference>
<accession>A0A1W2AUZ0</accession>
<keyword evidence="2" id="KW-0677">Repeat</keyword>
<feature type="chain" id="PRO_5038354344" evidence="3">
    <location>
        <begin position="28"/>
        <end position="535"/>
    </location>
</feature>